<sequence length="39" mass="4527">MKMRNRLASLYLVIVLLMSAIISSQARIREIKKVPRIIT</sequence>
<name>C6A018_THESM</name>
<dbReference type="Proteomes" id="UP000009079">
    <property type="component" value="Chromosome"/>
</dbReference>
<dbReference type="KEGG" id="tsi:TSIB_1950"/>
<organism evidence="1 2">
    <name type="scientific">Thermococcus sibiricus (strain DSM 12597 / MM 739)</name>
    <dbReference type="NCBI Taxonomy" id="604354"/>
    <lineage>
        <taxon>Archaea</taxon>
        <taxon>Methanobacteriati</taxon>
        <taxon>Methanobacteriota</taxon>
        <taxon>Thermococci</taxon>
        <taxon>Thermococcales</taxon>
        <taxon>Thermococcaceae</taxon>
        <taxon>Thermococcus</taxon>
    </lineage>
</organism>
<dbReference type="HOGENOM" id="CLU_3302951_0_0_2"/>
<protein>
    <submittedName>
        <fullName evidence="1">Uncharacterized protein</fullName>
    </submittedName>
</protein>
<keyword evidence="2" id="KW-1185">Reference proteome</keyword>
<gene>
    <name evidence="1" type="ordered locus">TSIB_1950</name>
</gene>
<proteinExistence type="predicted"/>
<evidence type="ECO:0000313" key="1">
    <source>
        <dbReference type="EMBL" id="ACS90999.1"/>
    </source>
</evidence>
<evidence type="ECO:0000313" key="2">
    <source>
        <dbReference type="Proteomes" id="UP000009079"/>
    </source>
</evidence>
<dbReference type="EMBL" id="CP001463">
    <property type="protein sequence ID" value="ACS90999.1"/>
    <property type="molecule type" value="Genomic_DNA"/>
</dbReference>
<dbReference type="AlphaFoldDB" id="C6A018"/>
<accession>C6A018</accession>
<reference evidence="1 2" key="1">
    <citation type="journal article" date="2009" name="Appl. Environ. Microbiol.">
        <title>Metabolic versatility and indigenous origin of the archaeon Thermococcus sibiricus, isolated from a siberian oil reservoir, as revealed by genome analysis.</title>
        <authorList>
            <person name="Mardanov A.V."/>
            <person name="Ravin N.V."/>
            <person name="Svetlitchnyi V.A."/>
            <person name="Beletsky A.V."/>
            <person name="Miroshnichenko M.L."/>
            <person name="Bonch-Osmolovskaya E.A."/>
            <person name="Skryabin K.G."/>
        </authorList>
    </citation>
    <scope>NUCLEOTIDE SEQUENCE [LARGE SCALE GENOMIC DNA]</scope>
    <source>
        <strain evidence="2">DSM 12597 / MM 739</strain>
    </source>
</reference>